<gene>
    <name evidence="3" type="ORF">SAMN04488500_104155</name>
</gene>
<organism evidence="3 4">
    <name type="scientific">Sporomusa malonica</name>
    <dbReference type="NCBI Taxonomy" id="112901"/>
    <lineage>
        <taxon>Bacteria</taxon>
        <taxon>Bacillati</taxon>
        <taxon>Bacillota</taxon>
        <taxon>Negativicutes</taxon>
        <taxon>Selenomonadales</taxon>
        <taxon>Sporomusaceae</taxon>
        <taxon>Sporomusa</taxon>
    </lineage>
</organism>
<dbReference type="EMBL" id="FWXI01000004">
    <property type="protein sequence ID" value="SMC51233.1"/>
    <property type="molecule type" value="Genomic_DNA"/>
</dbReference>
<reference evidence="3 4" key="1">
    <citation type="submission" date="2017-04" db="EMBL/GenBank/DDBJ databases">
        <authorList>
            <person name="Afonso C.L."/>
            <person name="Miller P.J."/>
            <person name="Scott M.A."/>
            <person name="Spackman E."/>
            <person name="Goraichik I."/>
            <person name="Dimitrov K.M."/>
            <person name="Suarez D.L."/>
            <person name="Swayne D.E."/>
        </authorList>
    </citation>
    <scope>NUCLEOTIDE SEQUENCE [LARGE SCALE GENOMIC DNA]</scope>
    <source>
        <strain evidence="3 4">DSM 5090</strain>
    </source>
</reference>
<evidence type="ECO:0000259" key="2">
    <source>
        <dbReference type="Pfam" id="PF02754"/>
    </source>
</evidence>
<keyword evidence="4" id="KW-1185">Reference proteome</keyword>
<name>A0A1W1ZSB6_9FIRM</name>
<dbReference type="InterPro" id="IPR051278">
    <property type="entry name" value="HdrB/HdrD_reductase"/>
</dbReference>
<dbReference type="RefSeq" id="WP_084574812.1">
    <property type="nucleotide sequence ID" value="NZ_CP155572.1"/>
</dbReference>
<keyword evidence="1" id="KW-0560">Oxidoreductase</keyword>
<dbReference type="Gene3D" id="3.40.50.11810">
    <property type="match status" value="1"/>
</dbReference>
<dbReference type="GO" id="GO:0016491">
    <property type="term" value="F:oxidoreductase activity"/>
    <property type="evidence" value="ECO:0007669"/>
    <property type="project" value="UniProtKB-KW"/>
</dbReference>
<dbReference type="STRING" id="112901.SAMN04488500_104155"/>
<dbReference type="OrthoDB" id="9777685at2"/>
<dbReference type="InterPro" id="IPR004017">
    <property type="entry name" value="Cys_rich_dom"/>
</dbReference>
<protein>
    <submittedName>
        <fullName evidence="3">Succinate dehydrogenase subunit C</fullName>
    </submittedName>
</protein>
<evidence type="ECO:0000256" key="1">
    <source>
        <dbReference type="ARBA" id="ARBA00023002"/>
    </source>
</evidence>
<feature type="domain" description="Cysteine-rich" evidence="2">
    <location>
        <begin position="3"/>
        <end position="85"/>
    </location>
</feature>
<evidence type="ECO:0000313" key="4">
    <source>
        <dbReference type="Proteomes" id="UP000192738"/>
    </source>
</evidence>
<dbReference type="PANTHER" id="PTHR42947">
    <property type="entry name" value="COB--COM HETERODISULFIDE REDUCTASE SUBUNIT B 1"/>
    <property type="match status" value="1"/>
</dbReference>
<accession>A0A1W1ZSB6</accession>
<evidence type="ECO:0000313" key="3">
    <source>
        <dbReference type="EMBL" id="SMC51233.1"/>
    </source>
</evidence>
<dbReference type="AlphaFoldDB" id="A0A1W1ZSB6"/>
<proteinExistence type="predicted"/>
<dbReference type="Proteomes" id="UP000192738">
    <property type="component" value="Unassembled WGS sequence"/>
</dbReference>
<feature type="domain" description="Cysteine-rich" evidence="2">
    <location>
        <begin position="145"/>
        <end position="235"/>
    </location>
</feature>
<dbReference type="Gene3D" id="1.20.1050.140">
    <property type="match status" value="1"/>
</dbReference>
<sequence length="290" mass="31018">MKYAFFPGCVLEGAAKENYIATIAVAKALGIELLEIPGWTCCGASHVQDVDDLAATAINARNIALAEQMGLPLLTVCNTCTLMLRKAKAKLDNGQKEKVNGILSAAGLSYKGTSDITHLLWVLLSDYGLDKLKGMVKRPLAGLTVAGYYGCHILRPPALMDFEDHANPQSLESLICALGAQPADFDAKLKCCGFHATYTAEEDMIRITGETNQSAVKAGADCIVTPCPLCQMSLDMNQPEGQAAVGCQQEMPVLHLSQLVGLALGLTPEQLGMNMHIAGREIIKRKVSSR</sequence>
<dbReference type="PANTHER" id="PTHR42947:SF1">
    <property type="entry name" value="COB--COM HETERODISULFIDE REDUCTASE SUBUNIT B 1"/>
    <property type="match status" value="1"/>
</dbReference>
<dbReference type="Pfam" id="PF02754">
    <property type="entry name" value="CCG"/>
    <property type="match status" value="2"/>
</dbReference>